<dbReference type="Gene3D" id="3.40.190.10">
    <property type="entry name" value="Periplasmic binding protein-like II"/>
    <property type="match status" value="1"/>
</dbReference>
<evidence type="ECO:0000259" key="2">
    <source>
        <dbReference type="PROSITE" id="PS51408"/>
    </source>
</evidence>
<reference evidence="3" key="2">
    <citation type="submission" date="2025-09" db="UniProtKB">
        <authorList>
            <consortium name="Ensembl"/>
        </authorList>
    </citation>
    <scope>IDENTIFICATION</scope>
</reference>
<feature type="domain" description="Transferrin-like" evidence="2">
    <location>
        <begin position="101"/>
        <end position="306"/>
    </location>
</feature>
<evidence type="ECO:0000256" key="1">
    <source>
        <dbReference type="SAM" id="SignalP"/>
    </source>
</evidence>
<keyword evidence="1" id="KW-0732">Signal</keyword>
<dbReference type="SMART" id="SM00094">
    <property type="entry name" value="TR_FER"/>
    <property type="match status" value="1"/>
</dbReference>
<dbReference type="SUPFAM" id="SSF53850">
    <property type="entry name" value="Periplasmic binding protein-like II"/>
    <property type="match status" value="1"/>
</dbReference>
<dbReference type="Proteomes" id="UP000694545">
    <property type="component" value="Unplaced"/>
</dbReference>
<evidence type="ECO:0000313" key="4">
    <source>
        <dbReference type="Proteomes" id="UP000694545"/>
    </source>
</evidence>
<dbReference type="GO" id="GO:0005886">
    <property type="term" value="C:plasma membrane"/>
    <property type="evidence" value="ECO:0007669"/>
    <property type="project" value="TreeGrafter"/>
</dbReference>
<protein>
    <submittedName>
        <fullName evidence="3">Melanotransferrin</fullName>
    </submittedName>
</protein>
<proteinExistence type="predicted"/>
<organism evidence="3 4">
    <name type="scientific">Varanus komodoensis</name>
    <name type="common">Komodo dragon</name>
    <dbReference type="NCBI Taxonomy" id="61221"/>
    <lineage>
        <taxon>Eukaryota</taxon>
        <taxon>Metazoa</taxon>
        <taxon>Chordata</taxon>
        <taxon>Craniata</taxon>
        <taxon>Vertebrata</taxon>
        <taxon>Euteleostomi</taxon>
        <taxon>Lepidosauria</taxon>
        <taxon>Squamata</taxon>
        <taxon>Bifurcata</taxon>
        <taxon>Unidentata</taxon>
        <taxon>Episquamata</taxon>
        <taxon>Toxicofera</taxon>
        <taxon>Anguimorpha</taxon>
        <taxon>Paleoanguimorpha</taxon>
        <taxon>Varanoidea</taxon>
        <taxon>Varanidae</taxon>
        <taxon>Varanus</taxon>
    </lineage>
</organism>
<name>A0A8D2JCB2_VARKO</name>
<dbReference type="PANTHER" id="PTHR11485:SF29">
    <property type="entry name" value="TRANSFERRIN 2"/>
    <property type="match status" value="1"/>
</dbReference>
<sequence>MLWGPSCLLLQTARSLGLSPKAWLALTLVGGFWPGLGEELHLELPVGKIALCSRFSLERVRPKHRTQCDVRGAYSYDHALMWTESDLAGKTGAASFTALADVGTSYYAVAVVRANSTLTINSLKGAKSCHTGINRTVGWNVPVGFLINSGRMSVMGCDVTQAVGDYFSASCVPGAGGGTYPTSLCQLCKGDEAGQGKCEPSPREEYYDYLGAFRRSQSRSPASCRGAGWTPRPPAVWRGRAPALRPGCDLRRPWKRASPVLYAAFSLLKVFAVLSEQETSCSFSAPFTGFVPPSFSYAHQAIFALT</sequence>
<keyword evidence="4" id="KW-1185">Reference proteome</keyword>
<dbReference type="GO" id="GO:0006826">
    <property type="term" value="P:iron ion transport"/>
    <property type="evidence" value="ECO:0007669"/>
    <property type="project" value="TreeGrafter"/>
</dbReference>
<evidence type="ECO:0000313" key="3">
    <source>
        <dbReference type="Ensembl" id="ENSVKKP00000012572.1"/>
    </source>
</evidence>
<dbReference type="GO" id="GO:0055037">
    <property type="term" value="C:recycling endosome"/>
    <property type="evidence" value="ECO:0007669"/>
    <property type="project" value="TreeGrafter"/>
</dbReference>
<dbReference type="InterPro" id="IPR001156">
    <property type="entry name" value="Transferrin-like_dom"/>
</dbReference>
<dbReference type="GO" id="GO:0005615">
    <property type="term" value="C:extracellular space"/>
    <property type="evidence" value="ECO:0007669"/>
    <property type="project" value="TreeGrafter"/>
</dbReference>
<dbReference type="PROSITE" id="PS51408">
    <property type="entry name" value="TRANSFERRIN_LIKE_4"/>
    <property type="match status" value="1"/>
</dbReference>
<dbReference type="AlphaFoldDB" id="A0A8D2JCB2"/>
<reference evidence="3" key="1">
    <citation type="submission" date="2025-08" db="UniProtKB">
        <authorList>
            <consortium name="Ensembl"/>
        </authorList>
    </citation>
    <scope>IDENTIFICATION</scope>
</reference>
<dbReference type="GO" id="GO:0005769">
    <property type="term" value="C:early endosome"/>
    <property type="evidence" value="ECO:0007669"/>
    <property type="project" value="TreeGrafter"/>
</dbReference>
<feature type="chain" id="PRO_5034728779" evidence="1">
    <location>
        <begin position="18"/>
        <end position="306"/>
    </location>
</feature>
<dbReference type="PRINTS" id="PR00422">
    <property type="entry name" value="TRANSFERRIN"/>
</dbReference>
<accession>A0A8D2JCB2</accession>
<dbReference type="PANTHER" id="PTHR11485">
    <property type="entry name" value="TRANSFERRIN"/>
    <property type="match status" value="1"/>
</dbReference>
<dbReference type="Ensembl" id="ENSVKKT00000012874.1">
    <property type="protein sequence ID" value="ENSVKKP00000012572.1"/>
    <property type="gene ID" value="ENSVKKG00000008706.1"/>
</dbReference>
<dbReference type="Pfam" id="PF00405">
    <property type="entry name" value="Transferrin"/>
    <property type="match status" value="1"/>
</dbReference>
<feature type="signal peptide" evidence="1">
    <location>
        <begin position="1"/>
        <end position="17"/>
    </location>
</feature>